<evidence type="ECO:0000313" key="3">
    <source>
        <dbReference type="EMBL" id="CAD8097673.1"/>
    </source>
</evidence>
<dbReference type="PROSITE" id="PS50011">
    <property type="entry name" value="PROTEIN_KINASE_DOM"/>
    <property type="match status" value="1"/>
</dbReference>
<reference evidence="3" key="1">
    <citation type="submission" date="2021-01" db="EMBL/GenBank/DDBJ databases">
        <authorList>
            <consortium name="Genoscope - CEA"/>
            <person name="William W."/>
        </authorList>
    </citation>
    <scope>NUCLEOTIDE SEQUENCE</scope>
</reference>
<gene>
    <name evidence="3" type="ORF">PPRIM_AZ9-3.1.T1040166</name>
</gene>
<evidence type="ECO:0000259" key="2">
    <source>
        <dbReference type="PROSITE" id="PS50011"/>
    </source>
</evidence>
<dbReference type="Proteomes" id="UP000688137">
    <property type="component" value="Unassembled WGS sequence"/>
</dbReference>
<dbReference type="EMBL" id="CAJJDM010000107">
    <property type="protein sequence ID" value="CAD8097673.1"/>
    <property type="molecule type" value="Genomic_DNA"/>
</dbReference>
<accession>A0A8S1P3M3</accession>
<protein>
    <recommendedName>
        <fullName evidence="2">Protein kinase domain-containing protein</fullName>
    </recommendedName>
</protein>
<name>A0A8S1P3M3_PARPR</name>
<sequence length="113" mass="13307">MIELKQKIGDGFSSNLYLCDYEGKQCVIKIYKLKFSDKLRQKEIQILKSLDHPIILKIINHDPHYDYFICQQLKIDLLTIIKNGVQLEIGSVKQILLELCETIQYLHKLNHVH</sequence>
<keyword evidence="1" id="KW-0547">Nucleotide-binding</keyword>
<dbReference type="AlphaFoldDB" id="A0A8S1P3M3"/>
<dbReference type="InterPro" id="IPR000719">
    <property type="entry name" value="Prot_kinase_dom"/>
</dbReference>
<organism evidence="3 4">
    <name type="scientific">Paramecium primaurelia</name>
    <dbReference type="NCBI Taxonomy" id="5886"/>
    <lineage>
        <taxon>Eukaryota</taxon>
        <taxon>Sar</taxon>
        <taxon>Alveolata</taxon>
        <taxon>Ciliophora</taxon>
        <taxon>Intramacronucleata</taxon>
        <taxon>Oligohymenophorea</taxon>
        <taxon>Peniculida</taxon>
        <taxon>Parameciidae</taxon>
        <taxon>Paramecium</taxon>
    </lineage>
</organism>
<evidence type="ECO:0000256" key="1">
    <source>
        <dbReference type="PROSITE-ProRule" id="PRU10141"/>
    </source>
</evidence>
<dbReference type="Pfam" id="PF00069">
    <property type="entry name" value="Pkinase"/>
    <property type="match status" value="1"/>
</dbReference>
<feature type="domain" description="Protein kinase" evidence="2">
    <location>
        <begin position="2"/>
        <end position="113"/>
    </location>
</feature>
<dbReference type="GO" id="GO:0005524">
    <property type="term" value="F:ATP binding"/>
    <property type="evidence" value="ECO:0007669"/>
    <property type="project" value="UniProtKB-UniRule"/>
</dbReference>
<feature type="binding site" evidence="1">
    <location>
        <position position="29"/>
    </location>
    <ligand>
        <name>ATP</name>
        <dbReference type="ChEBI" id="CHEBI:30616"/>
    </ligand>
</feature>
<comment type="caution">
    <text evidence="3">The sequence shown here is derived from an EMBL/GenBank/DDBJ whole genome shotgun (WGS) entry which is preliminary data.</text>
</comment>
<proteinExistence type="predicted"/>
<dbReference type="PROSITE" id="PS00107">
    <property type="entry name" value="PROTEIN_KINASE_ATP"/>
    <property type="match status" value="1"/>
</dbReference>
<evidence type="ECO:0000313" key="4">
    <source>
        <dbReference type="Proteomes" id="UP000688137"/>
    </source>
</evidence>
<keyword evidence="4" id="KW-1185">Reference proteome</keyword>
<dbReference type="InterPro" id="IPR017441">
    <property type="entry name" value="Protein_kinase_ATP_BS"/>
</dbReference>
<keyword evidence="1" id="KW-0067">ATP-binding</keyword>
<dbReference type="GO" id="GO:0004672">
    <property type="term" value="F:protein kinase activity"/>
    <property type="evidence" value="ECO:0007669"/>
    <property type="project" value="InterPro"/>
</dbReference>